<dbReference type="EMBL" id="CP018145">
    <property type="protein sequence ID" value="ASJ55870.1"/>
    <property type="molecule type" value="Genomic_DNA"/>
</dbReference>
<protein>
    <recommendedName>
        <fullName evidence="3">Helix-turn-helix conjugative transposon-like domain-containing protein</fullName>
    </recommendedName>
</protein>
<proteinExistence type="predicted"/>
<evidence type="ECO:0008006" key="3">
    <source>
        <dbReference type="Google" id="ProtNLM"/>
    </source>
</evidence>
<evidence type="ECO:0000313" key="1">
    <source>
        <dbReference type="EMBL" id="ASJ55870.1"/>
    </source>
</evidence>
<organism evidence="1 2">
    <name type="scientific">Brevibacillus formosus</name>
    <dbReference type="NCBI Taxonomy" id="54913"/>
    <lineage>
        <taxon>Bacteria</taxon>
        <taxon>Bacillati</taxon>
        <taxon>Bacillota</taxon>
        <taxon>Bacilli</taxon>
        <taxon>Bacillales</taxon>
        <taxon>Paenibacillaceae</taxon>
        <taxon>Brevibacillus</taxon>
    </lineage>
</organism>
<dbReference type="AlphaFoldDB" id="A0A220MMU2"/>
<dbReference type="Proteomes" id="UP000197781">
    <property type="component" value="Chromosome"/>
</dbReference>
<evidence type="ECO:0000313" key="2">
    <source>
        <dbReference type="Proteomes" id="UP000197781"/>
    </source>
</evidence>
<dbReference type="KEGG" id="bfm:BP422_21330"/>
<sequence length="75" mass="8507">MQKQIFAPIGREADSFSLILQKAQSGDNRAVLTILDFLLPDMEYLASFIKLPREESMQEMKTAMLEAIRSGEVML</sequence>
<name>A0A220MMU2_9BACL</name>
<dbReference type="RefSeq" id="WP_088909490.1">
    <property type="nucleotide sequence ID" value="NZ_BAAFVL010000009.1"/>
</dbReference>
<accession>A0A220MMU2</accession>
<reference evidence="1 2" key="1">
    <citation type="submission" date="2016-11" db="EMBL/GenBank/DDBJ databases">
        <authorList>
            <person name="Jaros S."/>
            <person name="Januszkiewicz K."/>
            <person name="Wedrychowicz H."/>
        </authorList>
    </citation>
    <scope>NUCLEOTIDE SEQUENCE [LARGE SCALE GENOMIC DNA]</scope>
    <source>
        <strain evidence="1 2">NF2</strain>
    </source>
</reference>
<gene>
    <name evidence="1" type="ORF">BP422_21330</name>
</gene>